<keyword evidence="5 6" id="KW-0472">Membrane</keyword>
<evidence type="ECO:0000256" key="2">
    <source>
        <dbReference type="ARBA" id="ARBA00005731"/>
    </source>
</evidence>
<dbReference type="InterPro" id="IPR010651">
    <property type="entry name" value="Sugar_transport"/>
</dbReference>
<evidence type="ECO:0000256" key="3">
    <source>
        <dbReference type="ARBA" id="ARBA00022692"/>
    </source>
</evidence>
<feature type="transmembrane region" description="Helical" evidence="6">
    <location>
        <begin position="92"/>
        <end position="111"/>
    </location>
</feature>
<comment type="similarity">
    <text evidence="2">Belongs to the TMEM144 family.</text>
</comment>
<evidence type="ECO:0000256" key="6">
    <source>
        <dbReference type="SAM" id="Phobius"/>
    </source>
</evidence>
<comment type="caution">
    <text evidence="7">The sequence shown here is derived from an EMBL/GenBank/DDBJ whole genome shotgun (WGS) entry which is preliminary data.</text>
</comment>
<comment type="subcellular location">
    <subcellularLocation>
        <location evidence="1">Membrane</location>
        <topology evidence="1">Multi-pass membrane protein</topology>
    </subcellularLocation>
</comment>
<dbReference type="PANTHER" id="PTHR16119:SF17">
    <property type="entry name" value="TRANSMEMBRANE PROTEIN 144"/>
    <property type="match status" value="1"/>
</dbReference>
<evidence type="ECO:0008006" key="9">
    <source>
        <dbReference type="Google" id="ProtNLM"/>
    </source>
</evidence>
<keyword evidence="3 6" id="KW-0812">Transmembrane</keyword>
<dbReference type="PANTHER" id="PTHR16119">
    <property type="entry name" value="TRANSMEMBRANE PROTEIN 144"/>
    <property type="match status" value="1"/>
</dbReference>
<accession>A0AAN7TWW0</accession>
<feature type="transmembrane region" description="Helical" evidence="6">
    <location>
        <begin position="36"/>
        <end position="55"/>
    </location>
</feature>
<dbReference type="EMBL" id="JAVFKY010000005">
    <property type="protein sequence ID" value="KAK5576520.1"/>
    <property type="molecule type" value="Genomic_DNA"/>
</dbReference>
<protein>
    <recommendedName>
        <fullName evidence="9">Transmembrane protein 144 homolog</fullName>
    </recommendedName>
</protein>
<sequence>MVNPMIIGYIGSAAAIIGFGSNYVPVKKYPVGNGLSYAFVLSIGGLCVAFIAMMIHGTFVFSPVGILGGSLWAMANLLIIPIIKLIGLGLGVLLWSSIGIVIGFFSGKFGWLGLDKQIVTHDWMNWTGFAGIVISIFCFFFIKPSLEDDKPKIDISNSGKGYFPEIEENEEFPILRGSLNGDNPIIINRFKDSQESTETIFDKIPTKFKTISGISMSIICGILLGVNMIPMQLWKQSHPEASPFDIIFSQFAGVFLFNAFIFMLYAMIKKSPQIYPKTIFPSFVSGVMWGIANCGLMVSTQNLGYTVGYPISCSGPMIISSLWSVFYFHEIKGIKNLLILCGSFLFLISGIILLAFSSF</sequence>
<dbReference type="GO" id="GO:0015144">
    <property type="term" value="F:carbohydrate transmembrane transporter activity"/>
    <property type="evidence" value="ECO:0007669"/>
    <property type="project" value="InterPro"/>
</dbReference>
<evidence type="ECO:0000256" key="4">
    <source>
        <dbReference type="ARBA" id="ARBA00022989"/>
    </source>
</evidence>
<feature type="transmembrane region" description="Helical" evidence="6">
    <location>
        <begin position="279"/>
        <end position="301"/>
    </location>
</feature>
<evidence type="ECO:0000256" key="5">
    <source>
        <dbReference type="ARBA" id="ARBA00023136"/>
    </source>
</evidence>
<feature type="transmembrane region" description="Helical" evidence="6">
    <location>
        <begin position="61"/>
        <end position="80"/>
    </location>
</feature>
<feature type="transmembrane region" description="Helical" evidence="6">
    <location>
        <begin position="123"/>
        <end position="142"/>
    </location>
</feature>
<feature type="transmembrane region" description="Helical" evidence="6">
    <location>
        <begin position="307"/>
        <end position="328"/>
    </location>
</feature>
<evidence type="ECO:0000313" key="8">
    <source>
        <dbReference type="Proteomes" id="UP001344447"/>
    </source>
</evidence>
<keyword evidence="4 6" id="KW-1133">Transmembrane helix</keyword>
<dbReference type="Proteomes" id="UP001344447">
    <property type="component" value="Unassembled WGS sequence"/>
</dbReference>
<reference evidence="7 8" key="1">
    <citation type="submission" date="2023-11" db="EMBL/GenBank/DDBJ databases">
        <title>Dfirmibasis_genome.</title>
        <authorList>
            <person name="Edelbroek B."/>
            <person name="Kjellin J."/>
            <person name="Jerlstrom-Hultqvist J."/>
            <person name="Soderbom F."/>
        </authorList>
    </citation>
    <scope>NUCLEOTIDE SEQUENCE [LARGE SCALE GENOMIC DNA]</scope>
    <source>
        <strain evidence="7 8">TNS-C-14</strain>
    </source>
</reference>
<gene>
    <name evidence="7" type="ORF">RB653_007664</name>
</gene>
<keyword evidence="8" id="KW-1185">Reference proteome</keyword>
<dbReference type="AlphaFoldDB" id="A0AAN7TWW0"/>
<feature type="transmembrane region" description="Helical" evidence="6">
    <location>
        <begin position="246"/>
        <end position="267"/>
    </location>
</feature>
<dbReference type="Pfam" id="PF07857">
    <property type="entry name" value="TMEM144"/>
    <property type="match status" value="1"/>
</dbReference>
<name>A0AAN7TWW0_9MYCE</name>
<dbReference type="GO" id="GO:0016020">
    <property type="term" value="C:membrane"/>
    <property type="evidence" value="ECO:0007669"/>
    <property type="project" value="UniProtKB-SubCell"/>
</dbReference>
<feature type="transmembrane region" description="Helical" evidence="6">
    <location>
        <begin position="337"/>
        <end position="356"/>
    </location>
</feature>
<proteinExistence type="inferred from homology"/>
<evidence type="ECO:0000313" key="7">
    <source>
        <dbReference type="EMBL" id="KAK5576520.1"/>
    </source>
</evidence>
<feature type="transmembrane region" description="Helical" evidence="6">
    <location>
        <begin position="213"/>
        <end position="234"/>
    </location>
</feature>
<evidence type="ECO:0000256" key="1">
    <source>
        <dbReference type="ARBA" id="ARBA00004141"/>
    </source>
</evidence>
<organism evidence="7 8">
    <name type="scientific">Dictyostelium firmibasis</name>
    <dbReference type="NCBI Taxonomy" id="79012"/>
    <lineage>
        <taxon>Eukaryota</taxon>
        <taxon>Amoebozoa</taxon>
        <taxon>Evosea</taxon>
        <taxon>Eumycetozoa</taxon>
        <taxon>Dictyostelia</taxon>
        <taxon>Dictyosteliales</taxon>
        <taxon>Dictyosteliaceae</taxon>
        <taxon>Dictyostelium</taxon>
    </lineage>
</organism>
<feature type="transmembrane region" description="Helical" evidence="6">
    <location>
        <begin position="6"/>
        <end position="24"/>
    </location>
</feature>
<dbReference type="InterPro" id="IPR012435">
    <property type="entry name" value="TMEM144"/>
</dbReference>